<dbReference type="Pfam" id="PF14214">
    <property type="entry name" value="Helitron_like_N"/>
    <property type="match status" value="1"/>
</dbReference>
<comment type="caution">
    <text evidence="2">The sequence shown here is derived from an EMBL/GenBank/DDBJ whole genome shotgun (WGS) entry which is preliminary data.</text>
</comment>
<feature type="non-terminal residue" evidence="2">
    <location>
        <position position="1"/>
    </location>
</feature>
<reference evidence="2" key="1">
    <citation type="submission" date="2023-03" db="EMBL/GenBank/DDBJ databases">
        <title>Massive genome expansion in bonnet fungi (Mycena s.s.) driven by repeated elements and novel gene families across ecological guilds.</title>
        <authorList>
            <consortium name="Lawrence Berkeley National Laboratory"/>
            <person name="Harder C.B."/>
            <person name="Miyauchi S."/>
            <person name="Viragh M."/>
            <person name="Kuo A."/>
            <person name="Thoen E."/>
            <person name="Andreopoulos B."/>
            <person name="Lu D."/>
            <person name="Skrede I."/>
            <person name="Drula E."/>
            <person name="Henrissat B."/>
            <person name="Morin E."/>
            <person name="Kohler A."/>
            <person name="Barry K."/>
            <person name="LaButti K."/>
            <person name="Morin E."/>
            <person name="Salamov A."/>
            <person name="Lipzen A."/>
            <person name="Mereny Z."/>
            <person name="Hegedus B."/>
            <person name="Baldrian P."/>
            <person name="Stursova M."/>
            <person name="Weitz H."/>
            <person name="Taylor A."/>
            <person name="Grigoriev I.V."/>
            <person name="Nagy L.G."/>
            <person name="Martin F."/>
            <person name="Kauserud H."/>
        </authorList>
    </citation>
    <scope>NUCLEOTIDE SEQUENCE</scope>
    <source>
        <strain evidence="2">9144</strain>
    </source>
</reference>
<protein>
    <recommendedName>
        <fullName evidence="1">Helitron helicase-like domain-containing protein</fullName>
    </recommendedName>
</protein>
<dbReference type="AlphaFoldDB" id="A0AAD6YJ88"/>
<accession>A0AAD6YJ88</accession>
<keyword evidence="3" id="KW-1185">Reference proteome</keyword>
<evidence type="ECO:0000313" key="3">
    <source>
        <dbReference type="Proteomes" id="UP001219525"/>
    </source>
</evidence>
<dbReference type="EMBL" id="JARJCW010000019">
    <property type="protein sequence ID" value="KAJ7214545.1"/>
    <property type="molecule type" value="Genomic_DNA"/>
</dbReference>
<organism evidence="2 3">
    <name type="scientific">Mycena pura</name>
    <dbReference type="NCBI Taxonomy" id="153505"/>
    <lineage>
        <taxon>Eukaryota</taxon>
        <taxon>Fungi</taxon>
        <taxon>Dikarya</taxon>
        <taxon>Basidiomycota</taxon>
        <taxon>Agaricomycotina</taxon>
        <taxon>Agaricomycetes</taxon>
        <taxon>Agaricomycetidae</taxon>
        <taxon>Agaricales</taxon>
        <taxon>Marasmiineae</taxon>
        <taxon>Mycenaceae</taxon>
        <taxon>Mycena</taxon>
    </lineage>
</organism>
<feature type="domain" description="Helitron helicase-like" evidence="1">
    <location>
        <begin position="9"/>
        <end position="47"/>
    </location>
</feature>
<proteinExistence type="predicted"/>
<evidence type="ECO:0000259" key="1">
    <source>
        <dbReference type="Pfam" id="PF14214"/>
    </source>
</evidence>
<dbReference type="InterPro" id="IPR025476">
    <property type="entry name" value="Helitron_helicase-like"/>
</dbReference>
<name>A0AAD6YJ88_9AGAR</name>
<dbReference type="Proteomes" id="UP001219525">
    <property type="component" value="Unassembled WGS sequence"/>
</dbReference>
<gene>
    <name evidence="2" type="ORF">GGX14DRAFT_336174</name>
</gene>
<sequence>MKAFISCLLKYDPSHRNSEGEIFGVVKGYYGCVEAQGRGTLHCHMLVWLEGGLNPDEIKRQVVADPDFKDRLLAYLEDNISNAIPSDPVPNATLPSSLYNPCSVRGVNPAADPSDMVNRQLREKDLHFLAKQCQSHTHSKTCYKYWKGPPEPKDCRVDLDSSNFRPESTVDSETGEICLRCLDGMVNNFNATILEAIRCNMDIKFIGSGTSAKAILYYITDYITKAAQLKAHIAYAALELAVKKLGEFNPDEDELTTRAKCMLQKCAYALISHQELSSQQVASYLMDYEDHFTSHKFVKLFWTKISVLNDENDAAQENSCTPPEEPEEERDWLAPDQGNIDEDCEVSICVDPQGNMHASVSVVGDYQCRGIELDNVCVWDFVARVKKVT</sequence>
<evidence type="ECO:0000313" key="2">
    <source>
        <dbReference type="EMBL" id="KAJ7214545.1"/>
    </source>
</evidence>